<feature type="domain" description="Major facilitator superfamily (MFS) profile" evidence="8">
    <location>
        <begin position="45"/>
        <end position="504"/>
    </location>
</feature>
<evidence type="ECO:0000256" key="7">
    <source>
        <dbReference type="SAM" id="Phobius"/>
    </source>
</evidence>
<dbReference type="PANTHER" id="PTHR11662:SF399">
    <property type="entry name" value="FI19708P1-RELATED"/>
    <property type="match status" value="1"/>
</dbReference>
<comment type="subcellular location">
    <subcellularLocation>
        <location evidence="1">Membrane</location>
        <topology evidence="1">Multi-pass membrane protein</topology>
    </subcellularLocation>
</comment>
<keyword evidence="4" id="KW-0769">Symport</keyword>
<dbReference type="GO" id="GO:0016020">
    <property type="term" value="C:membrane"/>
    <property type="evidence" value="ECO:0007669"/>
    <property type="project" value="UniProtKB-SubCell"/>
</dbReference>
<name>A0A165A3I2_9CRUS</name>
<dbReference type="EMBL" id="LRGB01000642">
    <property type="protein sequence ID" value="KZS17133.1"/>
    <property type="molecule type" value="Genomic_DNA"/>
</dbReference>
<feature type="transmembrane region" description="Helical" evidence="7">
    <location>
        <begin position="443"/>
        <end position="465"/>
    </location>
</feature>
<dbReference type="Gene3D" id="1.20.1250.20">
    <property type="entry name" value="MFS general substrate transporter like domains"/>
    <property type="match status" value="2"/>
</dbReference>
<keyword evidence="10" id="KW-1185">Reference proteome</keyword>
<evidence type="ECO:0000256" key="4">
    <source>
        <dbReference type="ARBA" id="ARBA00022847"/>
    </source>
</evidence>
<dbReference type="InterPro" id="IPR011701">
    <property type="entry name" value="MFS"/>
</dbReference>
<dbReference type="GO" id="GO:0015293">
    <property type="term" value="F:symporter activity"/>
    <property type="evidence" value="ECO:0007669"/>
    <property type="project" value="UniProtKB-KW"/>
</dbReference>
<accession>A0A165A3I2</accession>
<dbReference type="PROSITE" id="PS50850">
    <property type="entry name" value="MFS"/>
    <property type="match status" value="1"/>
</dbReference>
<evidence type="ECO:0000256" key="5">
    <source>
        <dbReference type="ARBA" id="ARBA00022989"/>
    </source>
</evidence>
<evidence type="ECO:0000256" key="1">
    <source>
        <dbReference type="ARBA" id="ARBA00004141"/>
    </source>
</evidence>
<dbReference type="CDD" id="cd17318">
    <property type="entry name" value="MFS_SLC17"/>
    <property type="match status" value="1"/>
</dbReference>
<proteinExistence type="predicted"/>
<dbReference type="OrthoDB" id="2985014at2759"/>
<feature type="transmembrane region" description="Helical" evidence="7">
    <location>
        <begin position="386"/>
        <end position="405"/>
    </location>
</feature>
<dbReference type="InterPro" id="IPR036259">
    <property type="entry name" value="MFS_trans_sf"/>
</dbReference>
<evidence type="ECO:0000256" key="2">
    <source>
        <dbReference type="ARBA" id="ARBA00022448"/>
    </source>
</evidence>
<evidence type="ECO:0000259" key="8">
    <source>
        <dbReference type="PROSITE" id="PS50850"/>
    </source>
</evidence>
<sequence>MVVNEELLSKCEAHVRRYGTTDKLTEHQPTADYFGSRHKFAFMAFLGLAVVYMMRVNLSVTIVDMVRMPSSSATTINTTKRIPTSTVCPIRNSPTTFTVDRQPPSICFVFRLCNDGEFDWDIKTQGLVLGSFFWGYTVTQIPGGLLSRKCGGKNVLGIGIFLTGLLSLATPSAARSSIPTLITVRILTGLAEGVTLPAVHHMLSAWVPTQERSTIGAFVLAGMQFGTVLALPLSGFLCDVNLDGGWPLAFYVPGFLAVIWFLGWWWAVSDSPENDPHISEDERKFIQISTGNLQRDATLQTPWLDMATSVHVWAILIAHIGKSWGFSILLTELPTYLNTVLHFNMKPNCLLSAMPYMAMWLCSIIFSFVADALRSKHILSTTQTRKLFNTIGFIAPAIAFVGASFTGCDQTATVTLIILATAFIGAVYSGFEVNHIDIAPEHAGVLMGITNCLASTCGFIAPYVISRIVTTQGSVDQWRIVFLLSAGVYVVTNFFYVIFATGEEQQWNRAKRSETS</sequence>
<evidence type="ECO:0000313" key="9">
    <source>
        <dbReference type="EMBL" id="KZS17133.1"/>
    </source>
</evidence>
<dbReference type="InterPro" id="IPR020846">
    <property type="entry name" value="MFS_dom"/>
</dbReference>
<feature type="transmembrane region" description="Helical" evidence="7">
    <location>
        <begin position="411"/>
        <end position="431"/>
    </location>
</feature>
<feature type="transmembrane region" description="Helical" evidence="7">
    <location>
        <begin position="310"/>
        <end position="330"/>
    </location>
</feature>
<evidence type="ECO:0000256" key="6">
    <source>
        <dbReference type="ARBA" id="ARBA00023136"/>
    </source>
</evidence>
<reference evidence="9 10" key="1">
    <citation type="submission" date="2016-03" db="EMBL/GenBank/DDBJ databases">
        <title>EvidentialGene: Evidence-directed Construction of Genes on Genomes.</title>
        <authorList>
            <person name="Gilbert D.G."/>
            <person name="Choi J.-H."/>
            <person name="Mockaitis K."/>
            <person name="Colbourne J."/>
            <person name="Pfrender M."/>
        </authorList>
    </citation>
    <scope>NUCLEOTIDE SEQUENCE [LARGE SCALE GENOMIC DNA]</scope>
    <source>
        <strain evidence="9 10">Xinb3</strain>
        <tissue evidence="9">Complete organism</tissue>
    </source>
</reference>
<dbReference type="SUPFAM" id="SSF103473">
    <property type="entry name" value="MFS general substrate transporter"/>
    <property type="match status" value="1"/>
</dbReference>
<dbReference type="GO" id="GO:0006820">
    <property type="term" value="P:monoatomic anion transport"/>
    <property type="evidence" value="ECO:0007669"/>
    <property type="project" value="TreeGrafter"/>
</dbReference>
<feature type="transmembrane region" description="Helical" evidence="7">
    <location>
        <begin position="477"/>
        <end position="499"/>
    </location>
</feature>
<evidence type="ECO:0000313" key="10">
    <source>
        <dbReference type="Proteomes" id="UP000076858"/>
    </source>
</evidence>
<feature type="transmembrane region" description="Helical" evidence="7">
    <location>
        <begin position="215"/>
        <end position="236"/>
    </location>
</feature>
<feature type="transmembrane region" description="Helical" evidence="7">
    <location>
        <begin position="350"/>
        <end position="374"/>
    </location>
</feature>
<protein>
    <submittedName>
        <fullName evidence="9">Putative Inorganic phosphate cotransporter</fullName>
    </submittedName>
</protein>
<feature type="transmembrane region" description="Helical" evidence="7">
    <location>
        <begin position="155"/>
        <end position="174"/>
    </location>
</feature>
<keyword evidence="2" id="KW-0813">Transport</keyword>
<evidence type="ECO:0000256" key="3">
    <source>
        <dbReference type="ARBA" id="ARBA00022692"/>
    </source>
</evidence>
<feature type="transmembrane region" description="Helical" evidence="7">
    <location>
        <begin position="180"/>
        <end position="203"/>
    </location>
</feature>
<dbReference type="Proteomes" id="UP000076858">
    <property type="component" value="Unassembled WGS sequence"/>
</dbReference>
<dbReference type="AlphaFoldDB" id="A0A165A3I2"/>
<keyword evidence="3 7" id="KW-0812">Transmembrane</keyword>
<dbReference type="STRING" id="35525.A0A165A3I2"/>
<feature type="transmembrane region" description="Helical" evidence="7">
    <location>
        <begin position="40"/>
        <end position="58"/>
    </location>
</feature>
<gene>
    <name evidence="9" type="ORF">APZ42_016675</name>
</gene>
<organism evidence="9 10">
    <name type="scientific">Daphnia magna</name>
    <dbReference type="NCBI Taxonomy" id="35525"/>
    <lineage>
        <taxon>Eukaryota</taxon>
        <taxon>Metazoa</taxon>
        <taxon>Ecdysozoa</taxon>
        <taxon>Arthropoda</taxon>
        <taxon>Crustacea</taxon>
        <taxon>Branchiopoda</taxon>
        <taxon>Diplostraca</taxon>
        <taxon>Cladocera</taxon>
        <taxon>Anomopoda</taxon>
        <taxon>Daphniidae</taxon>
        <taxon>Daphnia</taxon>
    </lineage>
</organism>
<dbReference type="PANTHER" id="PTHR11662">
    <property type="entry name" value="SOLUTE CARRIER FAMILY 17"/>
    <property type="match status" value="1"/>
</dbReference>
<comment type="caution">
    <text evidence="9">The sequence shown here is derived from an EMBL/GenBank/DDBJ whole genome shotgun (WGS) entry which is preliminary data.</text>
</comment>
<feature type="transmembrane region" description="Helical" evidence="7">
    <location>
        <begin position="248"/>
        <end position="268"/>
    </location>
</feature>
<dbReference type="InterPro" id="IPR050382">
    <property type="entry name" value="MFS_Na/Anion_cotransporter"/>
</dbReference>
<dbReference type="FunFam" id="1.20.1250.20:FF:000003">
    <property type="entry name" value="Solute carrier family 17 member 3"/>
    <property type="match status" value="1"/>
</dbReference>
<dbReference type="Pfam" id="PF07690">
    <property type="entry name" value="MFS_1"/>
    <property type="match status" value="1"/>
</dbReference>
<keyword evidence="6 7" id="KW-0472">Membrane</keyword>
<keyword evidence="5 7" id="KW-1133">Transmembrane helix</keyword>